<keyword evidence="4" id="KW-1185">Reference proteome</keyword>
<protein>
    <recommendedName>
        <fullName evidence="5">Autophagy-related protein 6</fullName>
    </recommendedName>
</protein>
<feature type="region of interest" description="Disordered" evidence="2">
    <location>
        <begin position="190"/>
        <end position="279"/>
    </location>
</feature>
<organism evidence="3 4">
    <name type="scientific">Apiospora marii</name>
    <dbReference type="NCBI Taxonomy" id="335849"/>
    <lineage>
        <taxon>Eukaryota</taxon>
        <taxon>Fungi</taxon>
        <taxon>Dikarya</taxon>
        <taxon>Ascomycota</taxon>
        <taxon>Pezizomycotina</taxon>
        <taxon>Sordariomycetes</taxon>
        <taxon>Xylariomycetidae</taxon>
        <taxon>Amphisphaeriales</taxon>
        <taxon>Apiosporaceae</taxon>
        <taxon>Apiospora</taxon>
    </lineage>
</organism>
<feature type="compositionally biased region" description="Basic and acidic residues" evidence="2">
    <location>
        <begin position="254"/>
        <end position="276"/>
    </location>
</feature>
<evidence type="ECO:0000313" key="3">
    <source>
        <dbReference type="EMBL" id="KAK8013107.1"/>
    </source>
</evidence>
<sequence>MPASSAKAVQFTHEVVAACDDQADLDAPSFTFDAKFTPPATVLFNLSIALAESVFYLQFTPSHISSLKKTTCQVNDKTRPACFDAIRHCWGSLRSLTRLEFELCDRGRLITPIDFDRNSCDDETRRALTSMSTVAAASAFSLYMPPDVLTNATYQPFFQAWRKASAPTDLRNMYNGKGGALLSIQDQERLLSSSTPGTANDVPPDAGHLPGVDLPPPAYDEQQQHPLPPPSSQAETASESETATVATPTPPGYRRNEGYPTEKSHNEGHRNKREWSSEDDDVISHKGRNIGRQQHLIKRRAVGLDYVERIIEALEGKFQERIESLEAEVREGKQAESLRVGRMEELEARVEKQEEELVVLRSSHEELECRQEEVADAVKTMDAHLDELARDLDGLRSDWVEEAREYMEDGVKTLHEEYLQGRADKFIVDMKDSIRKALGD</sequence>
<evidence type="ECO:0008006" key="5">
    <source>
        <dbReference type="Google" id="ProtNLM"/>
    </source>
</evidence>
<gene>
    <name evidence="3" type="ORF">PG991_010482</name>
</gene>
<proteinExistence type="predicted"/>
<accession>A0ABR1RIJ7</accession>
<comment type="caution">
    <text evidence="3">The sequence shown here is derived from an EMBL/GenBank/DDBJ whole genome shotgun (WGS) entry which is preliminary data.</text>
</comment>
<evidence type="ECO:0000256" key="1">
    <source>
        <dbReference type="SAM" id="Coils"/>
    </source>
</evidence>
<evidence type="ECO:0000256" key="2">
    <source>
        <dbReference type="SAM" id="MobiDB-lite"/>
    </source>
</evidence>
<feature type="compositionally biased region" description="Low complexity" evidence="2">
    <location>
        <begin position="232"/>
        <end position="247"/>
    </location>
</feature>
<feature type="coiled-coil region" evidence="1">
    <location>
        <begin position="343"/>
        <end position="370"/>
    </location>
</feature>
<name>A0ABR1RIJ7_9PEZI</name>
<reference evidence="3 4" key="1">
    <citation type="submission" date="2023-01" db="EMBL/GenBank/DDBJ databases">
        <title>Analysis of 21 Apiospora genomes using comparative genomics revels a genus with tremendous synthesis potential of carbohydrate active enzymes and secondary metabolites.</title>
        <authorList>
            <person name="Sorensen T."/>
        </authorList>
    </citation>
    <scope>NUCLEOTIDE SEQUENCE [LARGE SCALE GENOMIC DNA]</scope>
    <source>
        <strain evidence="3 4">CBS 20057</strain>
    </source>
</reference>
<keyword evidence="1" id="KW-0175">Coiled coil</keyword>
<dbReference type="Proteomes" id="UP001396898">
    <property type="component" value="Unassembled WGS sequence"/>
</dbReference>
<evidence type="ECO:0000313" key="4">
    <source>
        <dbReference type="Proteomes" id="UP001396898"/>
    </source>
</evidence>
<dbReference type="EMBL" id="JAQQWI010000015">
    <property type="protein sequence ID" value="KAK8013107.1"/>
    <property type="molecule type" value="Genomic_DNA"/>
</dbReference>